<sequence length="57" mass="6370">MINLVGKDLRKSSSACRDIKIPKNINTDVEEEKRDTASAIIKTKNDFSCKKIGYPVS</sequence>
<protein>
    <submittedName>
        <fullName evidence="1">Uncharacterized protein</fullName>
    </submittedName>
</protein>
<reference evidence="1" key="1">
    <citation type="submission" date="2016-02" db="EMBL/GenBank/DDBJ databases">
        <title>WGS assembly of Manihot esculenta.</title>
        <authorList>
            <person name="Bredeson J.V."/>
            <person name="Prochnik S.E."/>
            <person name="Lyons J.B."/>
            <person name="Schmutz J."/>
            <person name="Grimwood J."/>
            <person name="Vrebalov J."/>
            <person name="Bart R.S."/>
            <person name="Amuge T."/>
            <person name="Ferguson M.E."/>
            <person name="Green R."/>
            <person name="Putnam N."/>
            <person name="Stites J."/>
            <person name="Rounsley S."/>
            <person name="Rokhsar D.S."/>
        </authorList>
    </citation>
    <scope>NUCLEOTIDE SEQUENCE [LARGE SCALE GENOMIC DNA]</scope>
    <source>
        <tissue evidence="1">Leaf</tissue>
    </source>
</reference>
<accession>A0A2C9VJS2</accession>
<dbReference type="EMBL" id="CM004393">
    <property type="protein sequence ID" value="OAY45761.1"/>
    <property type="molecule type" value="Genomic_DNA"/>
</dbReference>
<dbReference type="AlphaFoldDB" id="A0A2C9VJS2"/>
<name>A0A2C9VJS2_MANES</name>
<gene>
    <name evidence="1" type="ORF">MANES_07G089200</name>
</gene>
<organism evidence="1">
    <name type="scientific">Manihot esculenta</name>
    <name type="common">Cassava</name>
    <name type="synonym">Jatropha manihot</name>
    <dbReference type="NCBI Taxonomy" id="3983"/>
    <lineage>
        <taxon>Eukaryota</taxon>
        <taxon>Viridiplantae</taxon>
        <taxon>Streptophyta</taxon>
        <taxon>Embryophyta</taxon>
        <taxon>Tracheophyta</taxon>
        <taxon>Spermatophyta</taxon>
        <taxon>Magnoliopsida</taxon>
        <taxon>eudicotyledons</taxon>
        <taxon>Gunneridae</taxon>
        <taxon>Pentapetalae</taxon>
        <taxon>rosids</taxon>
        <taxon>fabids</taxon>
        <taxon>Malpighiales</taxon>
        <taxon>Euphorbiaceae</taxon>
        <taxon>Crotonoideae</taxon>
        <taxon>Manihoteae</taxon>
        <taxon>Manihot</taxon>
    </lineage>
</organism>
<evidence type="ECO:0000313" key="1">
    <source>
        <dbReference type="EMBL" id="OAY45761.1"/>
    </source>
</evidence>
<proteinExistence type="predicted"/>